<protein>
    <submittedName>
        <fullName evidence="2">Disulfide bond formation protein DsbA</fullName>
    </submittedName>
</protein>
<keyword evidence="3" id="KW-1185">Reference proteome</keyword>
<dbReference type="InterPro" id="IPR036249">
    <property type="entry name" value="Thioredoxin-like_sf"/>
</dbReference>
<evidence type="ECO:0000259" key="1">
    <source>
        <dbReference type="Pfam" id="PF01323"/>
    </source>
</evidence>
<dbReference type="Gene3D" id="3.40.30.10">
    <property type="entry name" value="Glutaredoxin"/>
    <property type="match status" value="1"/>
</dbReference>
<dbReference type="EMBL" id="LR778301">
    <property type="protein sequence ID" value="CAB1369561.1"/>
    <property type="molecule type" value="Genomic_DNA"/>
</dbReference>
<name>A0A6S6XZF1_9PROT</name>
<organism evidence="2 3">
    <name type="scientific">Denitratisoma oestradiolicum</name>
    <dbReference type="NCBI Taxonomy" id="311182"/>
    <lineage>
        <taxon>Bacteria</taxon>
        <taxon>Pseudomonadati</taxon>
        <taxon>Pseudomonadota</taxon>
        <taxon>Betaproteobacteria</taxon>
        <taxon>Nitrosomonadales</taxon>
        <taxon>Sterolibacteriaceae</taxon>
        <taxon>Denitratisoma</taxon>
    </lineage>
</organism>
<dbReference type="AlphaFoldDB" id="A0A6S6XZF1"/>
<dbReference type="OrthoDB" id="9799122at2"/>
<dbReference type="SUPFAM" id="SSF52833">
    <property type="entry name" value="Thioredoxin-like"/>
    <property type="match status" value="1"/>
</dbReference>
<reference evidence="2 3" key="1">
    <citation type="submission" date="2020-03" db="EMBL/GenBank/DDBJ databases">
        <authorList>
            <consortium name="Genoscope - CEA"/>
            <person name="William W."/>
        </authorList>
    </citation>
    <scope>NUCLEOTIDE SEQUENCE [LARGE SCALE GENOMIC DNA]</scope>
    <source>
        <strain evidence="3">DSM 16959</strain>
    </source>
</reference>
<evidence type="ECO:0000313" key="3">
    <source>
        <dbReference type="Proteomes" id="UP000515733"/>
    </source>
</evidence>
<gene>
    <name evidence="2" type="ORF">DENOEST_2396</name>
</gene>
<dbReference type="GO" id="GO:0016491">
    <property type="term" value="F:oxidoreductase activity"/>
    <property type="evidence" value="ECO:0007669"/>
    <property type="project" value="InterPro"/>
</dbReference>
<sequence>MPTLTVEIVSDFTCPWCYIGLHRFNDAIATLRQELSGVEVIKQWRPYFLNPDVPEDTIPYLPFLSNKFGGMERLKSVFSVVREAGAEFDIQFQFEKIQFITKTLHAHRLVHWAQQQVDASQLVERIYLGHFHHGENISDINVLADIAGLCGYDREAASLYLASKLDIDLVRTKAHESGAWGVRSVPTFVLERKLAILGAQDSTAFVDAVKSLI</sequence>
<dbReference type="InterPro" id="IPR001853">
    <property type="entry name" value="DSBA-like_thioredoxin_dom"/>
</dbReference>
<accession>A0A6S6XZF1</accession>
<dbReference type="Proteomes" id="UP000515733">
    <property type="component" value="Chromosome"/>
</dbReference>
<feature type="domain" description="DSBA-like thioredoxin" evidence="1">
    <location>
        <begin position="5"/>
        <end position="209"/>
    </location>
</feature>
<dbReference type="RefSeq" id="WP_145772403.1">
    <property type="nucleotide sequence ID" value="NZ_LR778301.1"/>
</dbReference>
<dbReference type="Pfam" id="PF01323">
    <property type="entry name" value="DSBA"/>
    <property type="match status" value="1"/>
</dbReference>
<dbReference type="KEGG" id="doe:DENOEST_2396"/>
<dbReference type="PANTHER" id="PTHR13887">
    <property type="entry name" value="GLUTATHIONE S-TRANSFERASE KAPPA"/>
    <property type="match status" value="1"/>
</dbReference>
<evidence type="ECO:0000313" key="2">
    <source>
        <dbReference type="EMBL" id="CAB1369561.1"/>
    </source>
</evidence>
<dbReference type="CDD" id="cd03024">
    <property type="entry name" value="DsbA_FrnE"/>
    <property type="match status" value="1"/>
</dbReference>
<dbReference type="PANTHER" id="PTHR13887:SF41">
    <property type="entry name" value="THIOREDOXIN SUPERFAMILY PROTEIN"/>
    <property type="match status" value="1"/>
</dbReference>
<proteinExistence type="predicted"/>